<dbReference type="InterPro" id="IPR033116">
    <property type="entry name" value="TRYPSIN_SER"/>
</dbReference>
<comment type="similarity">
    <text evidence="9 11">Belongs to the peptidase S1 family. CLIP subfamily.</text>
</comment>
<feature type="signal peptide" evidence="11">
    <location>
        <begin position="1"/>
        <end position="22"/>
    </location>
</feature>
<dbReference type="PROSITE" id="PS51888">
    <property type="entry name" value="CLIP"/>
    <property type="match status" value="1"/>
</dbReference>
<name>A0A8J2QUM2_9NEOP</name>
<comment type="caution">
    <text evidence="14">The sequence shown here is derived from an EMBL/GenBank/DDBJ whole genome shotgun (WGS) entry which is preliminary data.</text>
</comment>
<feature type="domain" description="Clip" evidence="13">
    <location>
        <begin position="25"/>
        <end position="79"/>
    </location>
</feature>
<dbReference type="GO" id="GO:0005576">
    <property type="term" value="C:extracellular region"/>
    <property type="evidence" value="ECO:0007669"/>
    <property type="project" value="UniProtKB-SubCell"/>
</dbReference>
<evidence type="ECO:0000256" key="7">
    <source>
        <dbReference type="ARBA" id="ARBA00023145"/>
    </source>
</evidence>
<evidence type="ECO:0000256" key="9">
    <source>
        <dbReference type="ARBA" id="ARBA00024195"/>
    </source>
</evidence>
<dbReference type="InterPro" id="IPR051487">
    <property type="entry name" value="Ser/Thr_Proteases_Immune/Dev"/>
</dbReference>
<evidence type="ECO:0000256" key="2">
    <source>
        <dbReference type="ARBA" id="ARBA00022525"/>
    </source>
</evidence>
<proteinExistence type="inferred from homology"/>
<keyword evidence="6 10" id="KW-0720">Serine protease</keyword>
<evidence type="ECO:0000256" key="6">
    <source>
        <dbReference type="ARBA" id="ARBA00022825"/>
    </source>
</evidence>
<feature type="domain" description="Peptidase S1" evidence="12">
    <location>
        <begin position="155"/>
        <end position="401"/>
    </location>
</feature>
<dbReference type="PRINTS" id="PR00722">
    <property type="entry name" value="CHYMOTRYPSIN"/>
</dbReference>
<keyword evidence="5 10" id="KW-0378">Hydrolase</keyword>
<dbReference type="SMART" id="SM00020">
    <property type="entry name" value="Tryp_SPc"/>
    <property type="match status" value="1"/>
</dbReference>
<dbReference type="GO" id="GO:0004252">
    <property type="term" value="F:serine-type endopeptidase activity"/>
    <property type="evidence" value="ECO:0007669"/>
    <property type="project" value="UniProtKB-UniRule"/>
</dbReference>
<evidence type="ECO:0000256" key="8">
    <source>
        <dbReference type="ARBA" id="ARBA00023157"/>
    </source>
</evidence>
<evidence type="ECO:0000256" key="3">
    <source>
        <dbReference type="ARBA" id="ARBA00022670"/>
    </source>
</evidence>
<dbReference type="PANTHER" id="PTHR24256">
    <property type="entry name" value="TRYPTASE-RELATED"/>
    <property type="match status" value="1"/>
</dbReference>
<comment type="subcellular location">
    <subcellularLocation>
        <location evidence="1 11">Secreted</location>
    </subcellularLocation>
</comment>
<dbReference type="PROSITE" id="PS50240">
    <property type="entry name" value="TRYPSIN_DOM"/>
    <property type="match status" value="1"/>
</dbReference>
<dbReference type="InterPro" id="IPR038565">
    <property type="entry name" value="CLIP_sf"/>
</dbReference>
<evidence type="ECO:0000313" key="14">
    <source>
        <dbReference type="EMBL" id="CAG9568533.1"/>
    </source>
</evidence>
<accession>A0A8J2QUM2</accession>
<dbReference type="OrthoDB" id="9981647at2759"/>
<dbReference type="Proteomes" id="UP000789524">
    <property type="component" value="Unassembled WGS sequence"/>
</dbReference>
<evidence type="ECO:0000256" key="11">
    <source>
        <dbReference type="RuleBase" id="RU366078"/>
    </source>
</evidence>
<comment type="domain">
    <text evidence="11">The clip domain consists of 35-55 residues which are 'knitted' together usually by 3 conserved disulfide bonds forming a clip-like compact structure.</text>
</comment>
<dbReference type="InterPro" id="IPR001314">
    <property type="entry name" value="Peptidase_S1A"/>
</dbReference>
<keyword evidence="7" id="KW-0865">Zymogen</keyword>
<evidence type="ECO:0000256" key="1">
    <source>
        <dbReference type="ARBA" id="ARBA00004613"/>
    </source>
</evidence>
<dbReference type="PROSITE" id="PS00135">
    <property type="entry name" value="TRYPSIN_SER"/>
    <property type="match status" value="1"/>
</dbReference>
<sequence length="408" mass="45256">MDFSILLCVVLYIVHSLEFVEADKKCKVPNGDAGNCVSITICLPLKNLYKKKHKTLNENRFIRQSICGSRDSDPIKVCCPPESSWEHLIPRPVEVPSSPVYRRPKPEPTLIQPNTLMIPSFNSSDRLIDKSTRPEPDLEDYSSVCGIDSSSGNRITNGNVTAVDQYPWLALLEYSYGFLGCGGSLISSRYVLTAAHCLKSLQNGKPLYVRLGEYDITSYPTDTVEIDGGGYEVVTVTIIGIKARFTHPSYSREQKIHDIGLIEMEEAVSFSDFIKVICLPQMDYMPSFNSSTVFYVAGWGSDNITSGTAVKMETIVPYKLHSQCPLVTETYPIHQICAGGEGGRDTCSGDSGGPLMYETPNHTYEAVGIVSYGSRDCGKEGEPAVYTYVYKYLPWIRSVLSGNVDYMR</sequence>
<evidence type="ECO:0000259" key="12">
    <source>
        <dbReference type="PROSITE" id="PS50240"/>
    </source>
</evidence>
<dbReference type="Gene3D" id="2.40.10.10">
    <property type="entry name" value="Trypsin-like serine proteases"/>
    <property type="match status" value="2"/>
</dbReference>
<gene>
    <name evidence="14" type="ORF">DCHRY22_LOCUS8405</name>
</gene>
<dbReference type="GO" id="GO:0006508">
    <property type="term" value="P:proteolysis"/>
    <property type="evidence" value="ECO:0007669"/>
    <property type="project" value="UniProtKB-KW"/>
</dbReference>
<dbReference type="SMART" id="SM00680">
    <property type="entry name" value="CLIP"/>
    <property type="match status" value="1"/>
</dbReference>
<keyword evidence="4 11" id="KW-0732">Signal</keyword>
<dbReference type="EC" id="3.4.21.-" evidence="10"/>
<dbReference type="CDD" id="cd00190">
    <property type="entry name" value="Tryp_SPc"/>
    <property type="match status" value="1"/>
</dbReference>
<dbReference type="FunFam" id="2.40.10.10:FF:000146">
    <property type="entry name" value="Serine protease 53"/>
    <property type="match status" value="1"/>
</dbReference>
<dbReference type="InterPro" id="IPR043504">
    <property type="entry name" value="Peptidase_S1_PA_chymotrypsin"/>
</dbReference>
<evidence type="ECO:0000313" key="15">
    <source>
        <dbReference type="Proteomes" id="UP000789524"/>
    </source>
</evidence>
<dbReference type="InterPro" id="IPR018114">
    <property type="entry name" value="TRYPSIN_HIS"/>
</dbReference>
<feature type="chain" id="PRO_5035339375" description="CLIP domain-containing serine protease" evidence="11">
    <location>
        <begin position="23"/>
        <end position="408"/>
    </location>
</feature>
<evidence type="ECO:0000256" key="10">
    <source>
        <dbReference type="RuleBase" id="RU363034"/>
    </source>
</evidence>
<keyword evidence="3 10" id="KW-0645">Protease</keyword>
<organism evidence="14 15">
    <name type="scientific">Danaus chrysippus</name>
    <name type="common">African queen</name>
    <dbReference type="NCBI Taxonomy" id="151541"/>
    <lineage>
        <taxon>Eukaryota</taxon>
        <taxon>Metazoa</taxon>
        <taxon>Ecdysozoa</taxon>
        <taxon>Arthropoda</taxon>
        <taxon>Hexapoda</taxon>
        <taxon>Insecta</taxon>
        <taxon>Pterygota</taxon>
        <taxon>Neoptera</taxon>
        <taxon>Endopterygota</taxon>
        <taxon>Lepidoptera</taxon>
        <taxon>Glossata</taxon>
        <taxon>Ditrysia</taxon>
        <taxon>Papilionoidea</taxon>
        <taxon>Nymphalidae</taxon>
        <taxon>Danainae</taxon>
        <taxon>Danaini</taxon>
        <taxon>Danaina</taxon>
        <taxon>Danaus</taxon>
        <taxon>Anosia</taxon>
    </lineage>
</organism>
<dbReference type="SUPFAM" id="SSF50494">
    <property type="entry name" value="Trypsin-like serine proteases"/>
    <property type="match status" value="1"/>
</dbReference>
<dbReference type="InterPro" id="IPR009003">
    <property type="entry name" value="Peptidase_S1_PA"/>
</dbReference>
<dbReference type="PROSITE" id="PS00134">
    <property type="entry name" value="TRYPSIN_HIS"/>
    <property type="match status" value="1"/>
</dbReference>
<dbReference type="Pfam" id="PF12032">
    <property type="entry name" value="CLIP"/>
    <property type="match status" value="1"/>
</dbReference>
<keyword evidence="8" id="KW-1015">Disulfide bond</keyword>
<evidence type="ECO:0000256" key="5">
    <source>
        <dbReference type="ARBA" id="ARBA00022801"/>
    </source>
</evidence>
<dbReference type="InterPro" id="IPR022700">
    <property type="entry name" value="CLIP"/>
</dbReference>
<dbReference type="Gene3D" id="3.30.1640.30">
    <property type="match status" value="1"/>
</dbReference>
<evidence type="ECO:0000256" key="4">
    <source>
        <dbReference type="ARBA" id="ARBA00022729"/>
    </source>
</evidence>
<reference evidence="14" key="1">
    <citation type="submission" date="2021-09" db="EMBL/GenBank/DDBJ databases">
        <authorList>
            <person name="Martin H S."/>
        </authorList>
    </citation>
    <scope>NUCLEOTIDE SEQUENCE</scope>
</reference>
<dbReference type="Pfam" id="PF00089">
    <property type="entry name" value="Trypsin"/>
    <property type="match status" value="1"/>
</dbReference>
<dbReference type="InterPro" id="IPR001254">
    <property type="entry name" value="Trypsin_dom"/>
</dbReference>
<dbReference type="EMBL" id="CAKASE010000061">
    <property type="protein sequence ID" value="CAG9568533.1"/>
    <property type="molecule type" value="Genomic_DNA"/>
</dbReference>
<evidence type="ECO:0000259" key="13">
    <source>
        <dbReference type="PROSITE" id="PS51888"/>
    </source>
</evidence>
<dbReference type="AlphaFoldDB" id="A0A8J2QUM2"/>
<protein>
    <recommendedName>
        <fullName evidence="11">CLIP domain-containing serine protease</fullName>
        <ecNumber evidence="10">3.4.21.-</ecNumber>
    </recommendedName>
</protein>
<keyword evidence="2 11" id="KW-0964">Secreted</keyword>
<keyword evidence="15" id="KW-1185">Reference proteome</keyword>